<dbReference type="Pfam" id="PF14223">
    <property type="entry name" value="Retrotran_gag_2"/>
    <property type="match status" value="1"/>
</dbReference>
<feature type="region of interest" description="Disordered" evidence="1">
    <location>
        <begin position="274"/>
        <end position="333"/>
    </location>
</feature>
<name>A0A484M388_9ASTE</name>
<dbReference type="OrthoDB" id="5544992at2759"/>
<dbReference type="InterPro" id="IPR029472">
    <property type="entry name" value="Copia-like_N"/>
</dbReference>
<dbReference type="Pfam" id="PF14244">
    <property type="entry name" value="Retrotran_gag_3"/>
    <property type="match status" value="1"/>
</dbReference>
<sequence>MAAEGTKKVRLIHDPTSMYYIHPSESAGNSLTKHLLKGDNYDIWEKTIVNALEGRSRAGFLHPSGFPKPTDEQELAAWKANNSIICSWICNSVDEHIQPSIISHKIAHELWLDLKTRYGGSNGPRIHQLKSEFQSLRQKGQTVVVYYNQFVTLWNKLYGSVDPTCGCRCEAAALIRAHEEQEKTHHFLLGLDDEQFGHIRSQIIATEPVPDIHRAYALIVQEERHKSMVRGRDDRTDALAFAMQRPAPTMGRGDPPHYSCTHCGKDGHSVDRCYQLHGYPPGKGRGGRGTTSGRGGRGGGRAPSGGSGTPGRGSGRGVGSATGGANAATNSNALSLTPDQMTRLLSMLDVSSSDKDTGPNGDAASREWLIDSGASHHMTAEPSTSTPHADFPELPQPDPLPAAVPDGQPVQPTAAAEQHTEDQPHSHTTAAPPLRPQRQRRQPSHLSDYIVNSVQSPAPLCSSPSQSSSSDASNGIALGQLHQLFYNGCQWPIF</sequence>
<evidence type="ECO:0000313" key="3">
    <source>
        <dbReference type="EMBL" id="VFQ82914.1"/>
    </source>
</evidence>
<evidence type="ECO:0000256" key="1">
    <source>
        <dbReference type="SAM" id="MobiDB-lite"/>
    </source>
</evidence>
<dbReference type="EMBL" id="OOIL02002469">
    <property type="protein sequence ID" value="VFQ82914.1"/>
    <property type="molecule type" value="Genomic_DNA"/>
</dbReference>
<keyword evidence="4" id="KW-1185">Reference proteome</keyword>
<reference evidence="3 4" key="1">
    <citation type="submission" date="2018-04" db="EMBL/GenBank/DDBJ databases">
        <authorList>
            <person name="Vogel A."/>
        </authorList>
    </citation>
    <scope>NUCLEOTIDE SEQUENCE [LARGE SCALE GENOMIC DNA]</scope>
</reference>
<protein>
    <recommendedName>
        <fullName evidence="2">Retrotransposon Copia-like N-terminal domain-containing protein</fullName>
    </recommendedName>
</protein>
<feature type="region of interest" description="Disordered" evidence="1">
    <location>
        <begin position="376"/>
        <end position="444"/>
    </location>
</feature>
<dbReference type="PANTHER" id="PTHR34222">
    <property type="entry name" value="GAG_PRE-INTEGRS DOMAIN-CONTAINING PROTEIN"/>
    <property type="match status" value="1"/>
</dbReference>
<accession>A0A484M388</accession>
<dbReference type="AlphaFoldDB" id="A0A484M388"/>
<evidence type="ECO:0000259" key="2">
    <source>
        <dbReference type="Pfam" id="PF14244"/>
    </source>
</evidence>
<dbReference type="Proteomes" id="UP000595140">
    <property type="component" value="Unassembled WGS sequence"/>
</dbReference>
<feature type="compositionally biased region" description="Low complexity" evidence="1">
    <location>
        <begin position="323"/>
        <end position="333"/>
    </location>
</feature>
<dbReference type="PANTHER" id="PTHR34222:SF28">
    <property type="entry name" value="CCHC-TYPE DOMAIN-CONTAINING PROTEIN"/>
    <property type="match status" value="1"/>
</dbReference>
<proteinExistence type="predicted"/>
<organism evidence="3 4">
    <name type="scientific">Cuscuta campestris</name>
    <dbReference type="NCBI Taxonomy" id="132261"/>
    <lineage>
        <taxon>Eukaryota</taxon>
        <taxon>Viridiplantae</taxon>
        <taxon>Streptophyta</taxon>
        <taxon>Embryophyta</taxon>
        <taxon>Tracheophyta</taxon>
        <taxon>Spermatophyta</taxon>
        <taxon>Magnoliopsida</taxon>
        <taxon>eudicotyledons</taxon>
        <taxon>Gunneridae</taxon>
        <taxon>Pentapetalae</taxon>
        <taxon>asterids</taxon>
        <taxon>lamiids</taxon>
        <taxon>Solanales</taxon>
        <taxon>Convolvulaceae</taxon>
        <taxon>Cuscuteae</taxon>
        <taxon>Cuscuta</taxon>
        <taxon>Cuscuta subgen. Grammica</taxon>
        <taxon>Cuscuta sect. Cleistogrammica</taxon>
    </lineage>
</organism>
<evidence type="ECO:0000313" key="4">
    <source>
        <dbReference type="Proteomes" id="UP000595140"/>
    </source>
</evidence>
<feature type="compositionally biased region" description="Gly residues" evidence="1">
    <location>
        <begin position="281"/>
        <end position="322"/>
    </location>
</feature>
<gene>
    <name evidence="3" type="ORF">CCAM_LOCUS24690</name>
</gene>
<feature type="domain" description="Retrotransposon Copia-like N-terminal" evidence="2">
    <location>
        <begin position="22"/>
        <end position="61"/>
    </location>
</feature>